<evidence type="ECO:0000313" key="4">
    <source>
        <dbReference type="Proteomes" id="UP000192448"/>
    </source>
</evidence>
<dbReference type="PANTHER" id="PTHR30204">
    <property type="entry name" value="REDOX-CYCLING DRUG-SENSING TRANSCRIPTIONAL ACTIVATOR SOXR"/>
    <property type="match status" value="1"/>
</dbReference>
<proteinExistence type="predicted"/>
<dbReference type="STRING" id="1927124.BST13_11395"/>
<gene>
    <name evidence="3" type="ORF">BST13_11395</name>
</gene>
<evidence type="ECO:0000313" key="3">
    <source>
        <dbReference type="EMBL" id="ORA36527.1"/>
    </source>
</evidence>
<name>A0A1X0B2H8_9MYCO</name>
<protein>
    <submittedName>
        <fullName evidence="3">MerR family transcriptional regulator</fullName>
    </submittedName>
</protein>
<dbReference type="GO" id="GO:0003677">
    <property type="term" value="F:DNA binding"/>
    <property type="evidence" value="ECO:0007669"/>
    <property type="project" value="UniProtKB-KW"/>
</dbReference>
<dbReference type="InterPro" id="IPR047057">
    <property type="entry name" value="MerR_fam"/>
</dbReference>
<dbReference type="InterPro" id="IPR009061">
    <property type="entry name" value="DNA-bd_dom_put_sf"/>
</dbReference>
<sequence>MEQCIAVRSGAGTARLTEYRLDDLARISGISARNIRAYRERGLLDPPRRVGRSAYYGDAHLAQLAAISQLLGKGFSSAHIAEFFDGLRGGRSLVDVLGIPPTAVGQQIRRLQIAPSHPDVGTLVSRGLARIVDGAVALTDPALAEIVDQVADQPLWVHTIAQVVAATDAAIDALAASAVGTVAENLTAQPKSDNRELARAVLSGVLDQAVKEAAAIA</sequence>
<feature type="domain" description="HTH merR-type" evidence="2">
    <location>
        <begin position="24"/>
        <end position="86"/>
    </location>
</feature>
<dbReference type="PANTHER" id="PTHR30204:SF93">
    <property type="entry name" value="HTH MERR-TYPE DOMAIN-CONTAINING PROTEIN"/>
    <property type="match status" value="1"/>
</dbReference>
<dbReference type="EMBL" id="MVHF01000008">
    <property type="protein sequence ID" value="ORA36527.1"/>
    <property type="molecule type" value="Genomic_DNA"/>
</dbReference>
<dbReference type="InterPro" id="IPR000551">
    <property type="entry name" value="MerR-type_HTH_dom"/>
</dbReference>
<keyword evidence="4" id="KW-1185">Reference proteome</keyword>
<dbReference type="PROSITE" id="PS50937">
    <property type="entry name" value="HTH_MERR_2"/>
    <property type="match status" value="1"/>
</dbReference>
<comment type="caution">
    <text evidence="3">The sequence shown here is derived from an EMBL/GenBank/DDBJ whole genome shotgun (WGS) entry which is preliminary data.</text>
</comment>
<dbReference type="Gene3D" id="1.10.1660.10">
    <property type="match status" value="1"/>
</dbReference>
<keyword evidence="1" id="KW-0238">DNA-binding</keyword>
<dbReference type="SUPFAM" id="SSF46955">
    <property type="entry name" value="Putative DNA-binding domain"/>
    <property type="match status" value="1"/>
</dbReference>
<dbReference type="GO" id="GO:0003700">
    <property type="term" value="F:DNA-binding transcription factor activity"/>
    <property type="evidence" value="ECO:0007669"/>
    <property type="project" value="InterPro"/>
</dbReference>
<dbReference type="SMART" id="SM00422">
    <property type="entry name" value="HTH_MERR"/>
    <property type="match status" value="1"/>
</dbReference>
<dbReference type="Proteomes" id="UP000192448">
    <property type="component" value="Unassembled WGS sequence"/>
</dbReference>
<reference evidence="3 4" key="1">
    <citation type="submission" date="2017-02" db="EMBL/GenBank/DDBJ databases">
        <title>The new phylogeny of genus Mycobacterium.</title>
        <authorList>
            <person name="Tortoli E."/>
            <person name="Trovato A."/>
            <person name="Cirillo D.M."/>
        </authorList>
    </citation>
    <scope>NUCLEOTIDE SEQUENCE [LARGE SCALE GENOMIC DNA]</scope>
    <source>
        <strain evidence="3 4">RW6</strain>
    </source>
</reference>
<dbReference type="AlphaFoldDB" id="A0A1X0B2H8"/>
<dbReference type="Pfam" id="PF13411">
    <property type="entry name" value="MerR_1"/>
    <property type="match status" value="1"/>
</dbReference>
<organism evidence="3 4">
    <name type="scientific">Mycobacterium aquaticum</name>
    <dbReference type="NCBI Taxonomy" id="1927124"/>
    <lineage>
        <taxon>Bacteria</taxon>
        <taxon>Bacillati</taxon>
        <taxon>Actinomycetota</taxon>
        <taxon>Actinomycetes</taxon>
        <taxon>Mycobacteriales</taxon>
        <taxon>Mycobacteriaceae</taxon>
        <taxon>Mycobacterium</taxon>
    </lineage>
</organism>
<evidence type="ECO:0000256" key="1">
    <source>
        <dbReference type="ARBA" id="ARBA00023125"/>
    </source>
</evidence>
<accession>A0A1X0B2H8</accession>
<evidence type="ECO:0000259" key="2">
    <source>
        <dbReference type="PROSITE" id="PS50937"/>
    </source>
</evidence>